<dbReference type="AlphaFoldDB" id="A0A7J7EDI0"/>
<organism evidence="2 3">
    <name type="scientific">Diceros bicornis minor</name>
    <name type="common">South-central black rhinoceros</name>
    <dbReference type="NCBI Taxonomy" id="77932"/>
    <lineage>
        <taxon>Eukaryota</taxon>
        <taxon>Metazoa</taxon>
        <taxon>Chordata</taxon>
        <taxon>Craniata</taxon>
        <taxon>Vertebrata</taxon>
        <taxon>Euteleostomi</taxon>
        <taxon>Mammalia</taxon>
        <taxon>Eutheria</taxon>
        <taxon>Laurasiatheria</taxon>
        <taxon>Perissodactyla</taxon>
        <taxon>Rhinocerotidae</taxon>
        <taxon>Diceros</taxon>
    </lineage>
</organism>
<accession>A0A7J7EDI0</accession>
<dbReference type="Proteomes" id="UP000551758">
    <property type="component" value="Unassembled WGS sequence"/>
</dbReference>
<protein>
    <submittedName>
        <fullName evidence="2">Uncharacterized protein</fullName>
    </submittedName>
</protein>
<sequence length="59" mass="6361">MRQALVHHSEDTSDRPPEPILEHLGFAPQAEGKRKRADRGSAANGPAMTRDLQGQAEAG</sequence>
<comment type="caution">
    <text evidence="2">The sequence shown here is derived from an EMBL/GenBank/DDBJ whole genome shotgun (WGS) entry which is preliminary data.</text>
</comment>
<gene>
    <name evidence="2" type="ORF">HPG69_018726</name>
</gene>
<evidence type="ECO:0000256" key="1">
    <source>
        <dbReference type="SAM" id="MobiDB-lite"/>
    </source>
</evidence>
<proteinExistence type="predicted"/>
<reference evidence="2 3" key="1">
    <citation type="journal article" date="2020" name="Mol. Biol. Evol.">
        <title>Interspecific Gene Flow and the Evolution of Specialization in Black and White Rhinoceros.</title>
        <authorList>
            <person name="Moodley Y."/>
            <person name="Westbury M.V."/>
            <person name="Russo I.M."/>
            <person name="Gopalakrishnan S."/>
            <person name="Rakotoarivelo A."/>
            <person name="Olsen R.A."/>
            <person name="Prost S."/>
            <person name="Tunstall T."/>
            <person name="Ryder O.A."/>
            <person name="Dalen L."/>
            <person name="Bruford M.W."/>
        </authorList>
    </citation>
    <scope>NUCLEOTIDE SEQUENCE [LARGE SCALE GENOMIC DNA]</scope>
    <source>
        <strain evidence="2">SBR-YM</strain>
        <tissue evidence="2">Skin</tissue>
    </source>
</reference>
<feature type="region of interest" description="Disordered" evidence="1">
    <location>
        <begin position="1"/>
        <end position="59"/>
    </location>
</feature>
<evidence type="ECO:0000313" key="2">
    <source>
        <dbReference type="EMBL" id="KAF5913842.1"/>
    </source>
</evidence>
<feature type="compositionally biased region" description="Basic and acidic residues" evidence="1">
    <location>
        <begin position="7"/>
        <end position="21"/>
    </location>
</feature>
<keyword evidence="3" id="KW-1185">Reference proteome</keyword>
<name>A0A7J7EDI0_DICBM</name>
<dbReference type="EMBL" id="JACDTQ010003538">
    <property type="protein sequence ID" value="KAF5913842.1"/>
    <property type="molecule type" value="Genomic_DNA"/>
</dbReference>
<evidence type="ECO:0000313" key="3">
    <source>
        <dbReference type="Proteomes" id="UP000551758"/>
    </source>
</evidence>